<dbReference type="InterPro" id="IPR011008">
    <property type="entry name" value="Dimeric_a/b-barrel"/>
</dbReference>
<protein>
    <submittedName>
        <fullName evidence="1">Uncharacterized protein</fullName>
    </submittedName>
</protein>
<reference evidence="1" key="1">
    <citation type="journal article" date="2023" name="Mol. Phylogenet. Evol.">
        <title>Genome-scale phylogeny and comparative genomics of the fungal order Sordariales.</title>
        <authorList>
            <person name="Hensen N."/>
            <person name="Bonometti L."/>
            <person name="Westerberg I."/>
            <person name="Brannstrom I.O."/>
            <person name="Guillou S."/>
            <person name="Cros-Aarteil S."/>
            <person name="Calhoun S."/>
            <person name="Haridas S."/>
            <person name="Kuo A."/>
            <person name="Mondo S."/>
            <person name="Pangilinan J."/>
            <person name="Riley R."/>
            <person name="LaButti K."/>
            <person name="Andreopoulos B."/>
            <person name="Lipzen A."/>
            <person name="Chen C."/>
            <person name="Yan M."/>
            <person name="Daum C."/>
            <person name="Ng V."/>
            <person name="Clum A."/>
            <person name="Steindorff A."/>
            <person name="Ohm R.A."/>
            <person name="Martin F."/>
            <person name="Silar P."/>
            <person name="Natvig D.O."/>
            <person name="Lalanne C."/>
            <person name="Gautier V."/>
            <person name="Ament-Velasquez S.L."/>
            <person name="Kruys A."/>
            <person name="Hutchinson M.I."/>
            <person name="Powell A.J."/>
            <person name="Barry K."/>
            <person name="Miller A.N."/>
            <person name="Grigoriev I.V."/>
            <person name="Debuchy R."/>
            <person name="Gladieux P."/>
            <person name="Hiltunen Thoren M."/>
            <person name="Johannesson H."/>
        </authorList>
    </citation>
    <scope>NUCLEOTIDE SEQUENCE</scope>
    <source>
        <strain evidence="1">CBS 103.79</strain>
    </source>
</reference>
<evidence type="ECO:0000313" key="2">
    <source>
        <dbReference type="Proteomes" id="UP001303889"/>
    </source>
</evidence>
<dbReference type="SUPFAM" id="SSF54909">
    <property type="entry name" value="Dimeric alpha+beta barrel"/>
    <property type="match status" value="1"/>
</dbReference>
<comment type="caution">
    <text evidence="1">The sequence shown here is derived from an EMBL/GenBank/DDBJ whole genome shotgun (WGS) entry which is preliminary data.</text>
</comment>
<dbReference type="Gene3D" id="3.30.70.100">
    <property type="match status" value="1"/>
</dbReference>
<organism evidence="1 2">
    <name type="scientific">Staphylotrichum tortipilum</name>
    <dbReference type="NCBI Taxonomy" id="2831512"/>
    <lineage>
        <taxon>Eukaryota</taxon>
        <taxon>Fungi</taxon>
        <taxon>Dikarya</taxon>
        <taxon>Ascomycota</taxon>
        <taxon>Pezizomycotina</taxon>
        <taxon>Sordariomycetes</taxon>
        <taxon>Sordariomycetidae</taxon>
        <taxon>Sordariales</taxon>
        <taxon>Chaetomiaceae</taxon>
        <taxon>Staphylotrichum</taxon>
    </lineage>
</organism>
<accession>A0AAN6M844</accession>
<reference evidence="1" key="2">
    <citation type="submission" date="2023-05" db="EMBL/GenBank/DDBJ databases">
        <authorList>
            <consortium name="Lawrence Berkeley National Laboratory"/>
            <person name="Steindorff A."/>
            <person name="Hensen N."/>
            <person name="Bonometti L."/>
            <person name="Westerberg I."/>
            <person name="Brannstrom I.O."/>
            <person name="Guillou S."/>
            <person name="Cros-Aarteil S."/>
            <person name="Calhoun S."/>
            <person name="Haridas S."/>
            <person name="Kuo A."/>
            <person name="Mondo S."/>
            <person name="Pangilinan J."/>
            <person name="Riley R."/>
            <person name="Labutti K."/>
            <person name="Andreopoulos B."/>
            <person name="Lipzen A."/>
            <person name="Chen C."/>
            <person name="Yanf M."/>
            <person name="Daum C."/>
            <person name="Ng V."/>
            <person name="Clum A."/>
            <person name="Ohm R."/>
            <person name="Martin F."/>
            <person name="Silar P."/>
            <person name="Natvig D."/>
            <person name="Lalanne C."/>
            <person name="Gautier V."/>
            <person name="Ament-Velasquez S.L."/>
            <person name="Kruys A."/>
            <person name="Hutchinson M.I."/>
            <person name="Powell A.J."/>
            <person name="Barry K."/>
            <person name="Miller A.N."/>
            <person name="Grigoriev I.V."/>
            <person name="Debuchy R."/>
            <person name="Gladieux P."/>
            <person name="Thoren M.H."/>
            <person name="Johannesson H."/>
        </authorList>
    </citation>
    <scope>NUCLEOTIDE SEQUENCE</scope>
    <source>
        <strain evidence="1">CBS 103.79</strain>
    </source>
</reference>
<name>A0AAN6M844_9PEZI</name>
<gene>
    <name evidence="1" type="ORF">C8A05DRAFT_20564</name>
</gene>
<dbReference type="AlphaFoldDB" id="A0AAN6M844"/>
<dbReference type="Proteomes" id="UP001303889">
    <property type="component" value="Unassembled WGS sequence"/>
</dbReference>
<keyword evidence="2" id="KW-1185">Reference proteome</keyword>
<dbReference type="EMBL" id="MU856627">
    <property type="protein sequence ID" value="KAK3896461.1"/>
    <property type="molecule type" value="Genomic_DNA"/>
</dbReference>
<evidence type="ECO:0000313" key="1">
    <source>
        <dbReference type="EMBL" id="KAK3896461.1"/>
    </source>
</evidence>
<proteinExistence type="predicted"/>
<sequence length="393" mass="43074">MPGTIQDVVPEHLRLEIEEIRRQQRERQLEWQREARRTAPKLHGPAVDGVLWNRIRPGDETTEGPPILSILEFPLQPDVELDDDVAAPARTLWDATVQYVASVPGCGGIEWGTTTGMDDGLAGRVVCLVRWESVAAWRRFQYSMGFSPVVGALVVDCSNRCAKVVRGGVPSFGGEGDGETVVDVVSVVFDTGDVATVEQRGTVEERWEAVMGSVVDGGLRRSYAVWLENNASTFAEPTPEEIAAGLTSAVFMGFVAWDGERYDSRRAEELYTNLRASLPSSDSDNGPVISRKAVRLIKHAQPPYSQHTQPVAPHNSLASILKPDPTRQCSADIGNVAKRANEALASSIRDARVRTRLFPAPRGSFMLQGELFEGKIRLLQGEPYVTCPWGSVP</sequence>